<dbReference type="InterPro" id="IPR025329">
    <property type="entry name" value="DUF4235"/>
</dbReference>
<reference evidence="2 3" key="1">
    <citation type="submission" date="2012-08" db="EMBL/GenBank/DDBJ databases">
        <title>Whole genome shotgun sequence of Kineosphaera limosa NBRC 100340.</title>
        <authorList>
            <person name="Yoshida I."/>
            <person name="Isaki S."/>
            <person name="Hosoyama A."/>
            <person name="Tsuchikane K."/>
            <person name="Katsumata H."/>
            <person name="Ando Y."/>
            <person name="Ohji S."/>
            <person name="Hamada M."/>
            <person name="Tamura T."/>
            <person name="Yamazoe A."/>
            <person name="Yamazaki S."/>
            <person name="Fujita N."/>
        </authorList>
    </citation>
    <scope>NUCLEOTIDE SEQUENCE [LARGE SCALE GENOMIC DNA]</scope>
    <source>
        <strain evidence="2 3">NBRC 100340</strain>
    </source>
</reference>
<evidence type="ECO:0000313" key="2">
    <source>
        <dbReference type="EMBL" id="GAB97301.1"/>
    </source>
</evidence>
<accession>K6WU10</accession>
<dbReference type="Proteomes" id="UP000008366">
    <property type="component" value="Unassembled WGS sequence"/>
</dbReference>
<keyword evidence="1" id="KW-0472">Membrane</keyword>
<evidence type="ECO:0000313" key="3">
    <source>
        <dbReference type="Proteomes" id="UP000008366"/>
    </source>
</evidence>
<evidence type="ECO:0008006" key="4">
    <source>
        <dbReference type="Google" id="ProtNLM"/>
    </source>
</evidence>
<dbReference type="AlphaFoldDB" id="K6WU10"/>
<protein>
    <recommendedName>
        <fullName evidence="4">DUF4235 domain-containing protein</fullName>
    </recommendedName>
</protein>
<organism evidence="2 3">
    <name type="scientific">Kineosphaera limosa NBRC 100340</name>
    <dbReference type="NCBI Taxonomy" id="1184609"/>
    <lineage>
        <taxon>Bacteria</taxon>
        <taxon>Bacillati</taxon>
        <taxon>Actinomycetota</taxon>
        <taxon>Actinomycetes</taxon>
        <taxon>Micrococcales</taxon>
        <taxon>Dermatophilaceae</taxon>
        <taxon>Kineosphaera</taxon>
    </lineage>
</organism>
<dbReference type="STRING" id="1184609.KILIM_063_00130"/>
<dbReference type="EMBL" id="BAHD01000063">
    <property type="protein sequence ID" value="GAB97301.1"/>
    <property type="molecule type" value="Genomic_DNA"/>
</dbReference>
<keyword evidence="1" id="KW-0812">Transmembrane</keyword>
<sequence length="92" mass="9817">MGDKVFKLVGTGLAVAAGIAAKQVATRSWKLVMNDDPPANPEDPDTEMWEAVAWALASGAVIALARLMMTRKWTEYYTASVGHAPANPDDVS</sequence>
<proteinExistence type="predicted"/>
<keyword evidence="1" id="KW-1133">Transmembrane helix</keyword>
<dbReference type="OrthoDB" id="6293727at2"/>
<keyword evidence="3" id="KW-1185">Reference proteome</keyword>
<dbReference type="RefSeq" id="WP_006593833.1">
    <property type="nucleotide sequence ID" value="NZ_BAHD01000063.1"/>
</dbReference>
<comment type="caution">
    <text evidence="2">The sequence shown here is derived from an EMBL/GenBank/DDBJ whole genome shotgun (WGS) entry which is preliminary data.</text>
</comment>
<evidence type="ECO:0000256" key="1">
    <source>
        <dbReference type="SAM" id="Phobius"/>
    </source>
</evidence>
<dbReference type="Pfam" id="PF14019">
    <property type="entry name" value="DUF4235"/>
    <property type="match status" value="1"/>
</dbReference>
<feature type="transmembrane region" description="Helical" evidence="1">
    <location>
        <begin position="51"/>
        <end position="69"/>
    </location>
</feature>
<gene>
    <name evidence="2" type="ORF">KILIM_063_00130</name>
</gene>
<dbReference type="eggNOG" id="ENOG50339QH">
    <property type="taxonomic scope" value="Bacteria"/>
</dbReference>
<name>K6WU10_9MICO</name>